<proteinExistence type="predicted"/>
<feature type="region of interest" description="Disordered" evidence="1">
    <location>
        <begin position="1"/>
        <end position="120"/>
    </location>
</feature>
<sequence length="271" mass="28326">ERHSSSHARRLVRTSPGVRPGLAPDPRAGRAGAQHPGRRRPPPRGRALHARRGVERRVPRGGRGRGGPPVRPLPSHPGRARRGAGQGARVGAGRPAAPRVRLPFHHRGGAVPRHGRGRPRARAALRRVPGGGGGGAGGGAGHAPRAVEALSRGAGGDEVPLVLPHDQAARGGGELVHAGRGGAQPADAGPRDDGAAVRRARLPGDHRLGGAGRVGVGRDAVRARPPGVQAHRHRDALRRGQRPVRRVRAILHGHPSCSWRVGRRAGRSRRL</sequence>
<feature type="non-terminal residue" evidence="2">
    <location>
        <position position="1"/>
    </location>
</feature>
<evidence type="ECO:0000313" key="2">
    <source>
        <dbReference type="EMBL" id="CAA9305226.1"/>
    </source>
</evidence>
<feature type="compositionally biased region" description="Basic residues" evidence="1">
    <location>
        <begin position="1"/>
        <end position="12"/>
    </location>
</feature>
<protein>
    <submittedName>
        <fullName evidence="2">Coproheme decarboxylase HemQ (No EC)</fullName>
    </submittedName>
</protein>
<gene>
    <name evidence="2" type="ORF">AVDCRST_MAG68-772</name>
</gene>
<feature type="non-terminal residue" evidence="2">
    <location>
        <position position="271"/>
    </location>
</feature>
<dbReference type="EMBL" id="CADCTW010000043">
    <property type="protein sequence ID" value="CAA9305226.1"/>
    <property type="molecule type" value="Genomic_DNA"/>
</dbReference>
<reference evidence="2" key="1">
    <citation type="submission" date="2020-02" db="EMBL/GenBank/DDBJ databases">
        <authorList>
            <person name="Meier V. D."/>
        </authorList>
    </citation>
    <scope>NUCLEOTIDE SEQUENCE</scope>
    <source>
        <strain evidence="2">AVDCRST_MAG68</strain>
    </source>
</reference>
<feature type="compositionally biased region" description="Low complexity" evidence="1">
    <location>
        <begin position="91"/>
        <end position="101"/>
    </location>
</feature>
<evidence type="ECO:0000256" key="1">
    <source>
        <dbReference type="SAM" id="MobiDB-lite"/>
    </source>
</evidence>
<name>A0A6J4KGB4_9BACT</name>
<dbReference type="AlphaFoldDB" id="A0A6J4KGB4"/>
<organism evidence="2">
    <name type="scientific">uncultured Gemmatimonadota bacterium</name>
    <dbReference type="NCBI Taxonomy" id="203437"/>
    <lineage>
        <taxon>Bacteria</taxon>
        <taxon>Pseudomonadati</taxon>
        <taxon>Gemmatimonadota</taxon>
        <taxon>environmental samples</taxon>
    </lineage>
</organism>
<feature type="region of interest" description="Disordered" evidence="1">
    <location>
        <begin position="175"/>
        <end position="194"/>
    </location>
</feature>
<feature type="compositionally biased region" description="Basic residues" evidence="1">
    <location>
        <begin position="36"/>
        <end position="51"/>
    </location>
</feature>
<accession>A0A6J4KGB4</accession>
<feature type="compositionally biased region" description="Basic residues" evidence="1">
    <location>
        <begin position="102"/>
        <end position="120"/>
    </location>
</feature>